<accession>A0A0W1A5E9</accession>
<keyword evidence="1" id="KW-1133">Transmembrane helix</keyword>
<organism evidence="2 3">
    <name type="scientific">Legionella waltersii</name>
    <dbReference type="NCBI Taxonomy" id="66969"/>
    <lineage>
        <taxon>Bacteria</taxon>
        <taxon>Pseudomonadati</taxon>
        <taxon>Pseudomonadota</taxon>
        <taxon>Gammaproteobacteria</taxon>
        <taxon>Legionellales</taxon>
        <taxon>Legionellaceae</taxon>
        <taxon>Legionella</taxon>
    </lineage>
</organism>
<name>A0A0W1A5E9_9GAMM</name>
<gene>
    <name evidence="2" type="ORF">Lwal_2270</name>
</gene>
<dbReference type="Proteomes" id="UP000054729">
    <property type="component" value="Unassembled WGS sequence"/>
</dbReference>
<comment type="caution">
    <text evidence="2">The sequence shown here is derived from an EMBL/GenBank/DDBJ whole genome shotgun (WGS) entry which is preliminary data.</text>
</comment>
<reference evidence="2 3" key="1">
    <citation type="submission" date="2015-11" db="EMBL/GenBank/DDBJ databases">
        <title>Genomic analysis of 38 Legionella species identifies large and diverse effector repertoires.</title>
        <authorList>
            <person name="Burstein D."/>
            <person name="Amaro F."/>
            <person name="Zusman T."/>
            <person name="Lifshitz Z."/>
            <person name="Cohen O."/>
            <person name="Gilbert J.A."/>
            <person name="Pupko T."/>
            <person name="Shuman H.A."/>
            <person name="Segal G."/>
        </authorList>
    </citation>
    <scope>NUCLEOTIDE SEQUENCE [LARGE SCALE GENOMIC DNA]</scope>
    <source>
        <strain evidence="2 3">ATCC 51914</strain>
    </source>
</reference>
<dbReference type="AlphaFoldDB" id="A0A0W1A5E9"/>
<keyword evidence="3" id="KW-1185">Reference proteome</keyword>
<evidence type="ECO:0008006" key="4">
    <source>
        <dbReference type="Google" id="ProtNLM"/>
    </source>
</evidence>
<keyword evidence="1" id="KW-0812">Transmembrane</keyword>
<proteinExistence type="predicted"/>
<feature type="transmembrane region" description="Helical" evidence="1">
    <location>
        <begin position="16"/>
        <end position="35"/>
    </location>
</feature>
<dbReference type="PATRIC" id="fig|66969.6.peg.2468"/>
<evidence type="ECO:0000313" key="3">
    <source>
        <dbReference type="Proteomes" id="UP000054729"/>
    </source>
</evidence>
<dbReference type="EMBL" id="LNZB01000051">
    <property type="protein sequence ID" value="KTD76548.1"/>
    <property type="molecule type" value="Genomic_DNA"/>
</dbReference>
<sequence length="100" mass="11158">MNDYSPTDNSKTTSSISIGGAIVFAVIAFFGYGAWTKTRTDNCLQNIYELYKEEWANTCKSLAEVDKKRDGSPGCSLPRVLVNELENRLQKSENFCVSYG</sequence>
<keyword evidence="1" id="KW-0472">Membrane</keyword>
<protein>
    <recommendedName>
        <fullName evidence="4">Transmembrane protein</fullName>
    </recommendedName>
</protein>
<evidence type="ECO:0000313" key="2">
    <source>
        <dbReference type="EMBL" id="KTD76548.1"/>
    </source>
</evidence>
<evidence type="ECO:0000256" key="1">
    <source>
        <dbReference type="SAM" id="Phobius"/>
    </source>
</evidence>